<dbReference type="Proteomes" id="UP001190491">
    <property type="component" value="Unassembled WGS sequence"/>
</dbReference>
<reference evidence="1 3" key="1">
    <citation type="submission" date="2023-07" db="EMBL/GenBank/DDBJ databases">
        <authorList>
            <person name="Peeters C."/>
        </authorList>
    </citation>
    <scope>NUCLEOTIDE SEQUENCE</scope>
    <source>
        <strain evidence="2 3">LMG 32965</strain>
        <strain evidence="1">R-77567</strain>
    </source>
</reference>
<gene>
    <name evidence="2" type="ORF">R77564_03676</name>
    <name evidence="1" type="ORF">R77567_03385</name>
</gene>
<organism evidence="1 4">
    <name type="scientific">Ralstonia flatus</name>
    <dbReference type="NCBI Taxonomy" id="3058601"/>
    <lineage>
        <taxon>Bacteria</taxon>
        <taxon>Pseudomonadati</taxon>
        <taxon>Pseudomonadota</taxon>
        <taxon>Betaproteobacteria</taxon>
        <taxon>Burkholderiales</taxon>
        <taxon>Burkholderiaceae</taxon>
        <taxon>Ralstonia</taxon>
    </lineage>
</organism>
<proteinExistence type="predicted"/>
<sequence>MKKIVIMFVALILAACGGKSIDGVYVSNLTGEKYTFRSDGTMVIATASNTSRSQKYAIEGDDILIEGTHIGNLKILPNGNISYAAGLLEKQR</sequence>
<evidence type="ECO:0008006" key="5">
    <source>
        <dbReference type="Google" id="ProtNLM"/>
    </source>
</evidence>
<dbReference type="PROSITE" id="PS51257">
    <property type="entry name" value="PROKAR_LIPOPROTEIN"/>
    <property type="match status" value="1"/>
</dbReference>
<dbReference type="EMBL" id="CAUDLI010000008">
    <property type="protein sequence ID" value="CAJ0893004.1"/>
    <property type="molecule type" value="Genomic_DNA"/>
</dbReference>
<dbReference type="RefSeq" id="WP_316857390.1">
    <property type="nucleotide sequence ID" value="NZ_CAUDKO010000007.1"/>
</dbReference>
<dbReference type="Proteomes" id="UP001189792">
    <property type="component" value="Unassembled WGS sequence"/>
</dbReference>
<evidence type="ECO:0000313" key="4">
    <source>
        <dbReference type="Proteomes" id="UP001190491"/>
    </source>
</evidence>
<dbReference type="AlphaFoldDB" id="A0AAD2BZK4"/>
<comment type="caution">
    <text evidence="1">The sequence shown here is derived from an EMBL/GenBank/DDBJ whole genome shotgun (WGS) entry which is preliminary data.</text>
</comment>
<protein>
    <recommendedName>
        <fullName evidence="5">Lipoprotein</fullName>
    </recommendedName>
</protein>
<keyword evidence="3" id="KW-1185">Reference proteome</keyword>
<evidence type="ECO:0000313" key="1">
    <source>
        <dbReference type="EMBL" id="CAJ0881402.1"/>
    </source>
</evidence>
<evidence type="ECO:0000313" key="3">
    <source>
        <dbReference type="Proteomes" id="UP001189792"/>
    </source>
</evidence>
<accession>A0AAD2BZK4</accession>
<dbReference type="EMBL" id="CAUDKO010000007">
    <property type="protein sequence ID" value="CAJ0881402.1"/>
    <property type="molecule type" value="Genomic_DNA"/>
</dbReference>
<name>A0AAD2BZK4_9RALS</name>
<evidence type="ECO:0000313" key="2">
    <source>
        <dbReference type="EMBL" id="CAJ0893004.1"/>
    </source>
</evidence>